<reference evidence="3 4" key="1">
    <citation type="submission" date="2019-03" db="EMBL/GenBank/DDBJ databases">
        <title>Genomic Encyclopedia of Type Strains, Phase IV (KMG-IV): sequencing the most valuable type-strain genomes for metagenomic binning, comparative biology and taxonomic classification.</title>
        <authorList>
            <person name="Goeker M."/>
        </authorList>
    </citation>
    <scope>NUCLEOTIDE SEQUENCE [LARGE SCALE GENOMIC DNA]</scope>
    <source>
        <strain evidence="3 4">DSM 11170</strain>
    </source>
</reference>
<feature type="transmembrane region" description="Helical" evidence="1">
    <location>
        <begin position="444"/>
        <end position="465"/>
    </location>
</feature>
<dbReference type="NCBIfam" id="TIGR00277">
    <property type="entry name" value="HDIG"/>
    <property type="match status" value="1"/>
</dbReference>
<name>A0A4R2RW74_9FIRM</name>
<evidence type="ECO:0000256" key="1">
    <source>
        <dbReference type="SAM" id="Phobius"/>
    </source>
</evidence>
<keyword evidence="1" id="KW-0472">Membrane</keyword>
<evidence type="ECO:0000259" key="2">
    <source>
        <dbReference type="SMART" id="SM00471"/>
    </source>
</evidence>
<dbReference type="InterPro" id="IPR011621">
    <property type="entry name" value="Metal-dep_PHydrolase_7TM_intra"/>
</dbReference>
<feature type="transmembrane region" description="Helical" evidence="1">
    <location>
        <begin position="403"/>
        <end position="432"/>
    </location>
</feature>
<feature type="transmembrane region" description="Helical" evidence="1">
    <location>
        <begin position="370"/>
        <end position="391"/>
    </location>
</feature>
<gene>
    <name evidence="3" type="ORF">EDD73_11163</name>
</gene>
<dbReference type="InterPro" id="IPR052722">
    <property type="entry name" value="PgpH_phosphodiesterase"/>
</dbReference>
<comment type="caution">
    <text evidence="3">The sequence shown here is derived from an EMBL/GenBank/DDBJ whole genome shotgun (WGS) entry which is preliminary data.</text>
</comment>
<keyword evidence="1" id="KW-0812">Transmembrane</keyword>
<feature type="transmembrane region" description="Helical" evidence="1">
    <location>
        <begin position="477"/>
        <end position="496"/>
    </location>
</feature>
<feature type="transmembrane region" description="Helical" evidence="1">
    <location>
        <begin position="311"/>
        <end position="330"/>
    </location>
</feature>
<feature type="domain" description="HD/PDEase" evidence="2">
    <location>
        <begin position="525"/>
        <end position="682"/>
    </location>
</feature>
<dbReference type="EMBL" id="SLXT01000011">
    <property type="protein sequence ID" value="TCP64211.1"/>
    <property type="molecule type" value="Genomic_DNA"/>
</dbReference>
<evidence type="ECO:0000313" key="3">
    <source>
        <dbReference type="EMBL" id="TCP64211.1"/>
    </source>
</evidence>
<keyword evidence="1" id="KW-1133">Transmembrane helix</keyword>
<dbReference type="InterPro" id="IPR006675">
    <property type="entry name" value="HDIG_dom"/>
</dbReference>
<evidence type="ECO:0000313" key="4">
    <source>
        <dbReference type="Proteomes" id="UP000294813"/>
    </source>
</evidence>
<dbReference type="SUPFAM" id="SSF109604">
    <property type="entry name" value="HD-domain/PDEase-like"/>
    <property type="match status" value="1"/>
</dbReference>
<dbReference type="Pfam" id="PF07697">
    <property type="entry name" value="7TMR-HDED"/>
    <property type="match status" value="1"/>
</dbReference>
<dbReference type="RefSeq" id="WP_131919202.1">
    <property type="nucleotide sequence ID" value="NZ_JAOQNU010000011.1"/>
</dbReference>
<dbReference type="Proteomes" id="UP000294813">
    <property type="component" value="Unassembled WGS sequence"/>
</dbReference>
<proteinExistence type="predicted"/>
<dbReference type="CDD" id="cd00077">
    <property type="entry name" value="HDc"/>
    <property type="match status" value="1"/>
</dbReference>
<dbReference type="InterPro" id="IPR011624">
    <property type="entry name" value="Metal-dep_PHydrolase_7TM_extra"/>
</dbReference>
<feature type="transmembrane region" description="Helical" evidence="1">
    <location>
        <begin position="342"/>
        <end position="364"/>
    </location>
</feature>
<dbReference type="InterPro" id="IPR003607">
    <property type="entry name" value="HD/PDEase_dom"/>
</dbReference>
<dbReference type="OrthoDB" id="9806952at2"/>
<protein>
    <recommendedName>
        <fullName evidence="2">HD/PDEase domain-containing protein</fullName>
    </recommendedName>
</protein>
<dbReference type="PANTHER" id="PTHR36442">
    <property type="entry name" value="CYCLIC-DI-AMP PHOSPHODIESTERASE PGPH"/>
    <property type="match status" value="1"/>
</dbReference>
<keyword evidence="4" id="KW-1185">Reference proteome</keyword>
<dbReference type="AlphaFoldDB" id="A0A4R2RW74"/>
<dbReference type="Pfam" id="PF01966">
    <property type="entry name" value="HD"/>
    <property type="match status" value="1"/>
</dbReference>
<dbReference type="Gene3D" id="1.10.3210.10">
    <property type="entry name" value="Hypothetical protein af1432"/>
    <property type="match status" value="1"/>
</dbReference>
<dbReference type="InterPro" id="IPR006674">
    <property type="entry name" value="HD_domain"/>
</dbReference>
<organism evidence="3 4">
    <name type="scientific">Heliophilum fasciatum</name>
    <dbReference type="NCBI Taxonomy" id="35700"/>
    <lineage>
        <taxon>Bacteria</taxon>
        <taxon>Bacillati</taxon>
        <taxon>Bacillota</taxon>
        <taxon>Clostridia</taxon>
        <taxon>Eubacteriales</taxon>
        <taxon>Heliobacteriaceae</taxon>
        <taxon>Heliophilum</taxon>
    </lineage>
</organism>
<accession>A0A4R2RW74</accession>
<dbReference type="Pfam" id="PF07698">
    <property type="entry name" value="7TM-7TMR_HD"/>
    <property type="match status" value="1"/>
</dbReference>
<sequence length="754" mass="83565">MQVRRIWELFRLALLKAWQHDTLRRVTIVSGFFLLLTAILAFNHLSPLESLEVGQISTRNIAAPLSKDIVDEEKTHLMREQKVRSTPPVYTHDPNVLGRTRNEIEQLFRVVLDNQGGSPWGEGGTATLDLAGIKANYGERFEQLKAQVAMVVPEKTLALLVQLRPESLAFLQMETDNLISEIMTLPGLTENNHDWPENTLATRAAGRVVPYTVNEAKAMVEDRIDASKLPAEAKQALHDLVPLFLHPNATLDEDATRRLRNEVRQSVAPVTIQIRQGDLIVREGEVVTEDQVRILSQLGLLRSGATLLRPAGTSLLILVSMAVLFVYLKQFRRELLVDERRMWLLGLLATMTLLTARVITSIRFHDQPEVLRLIFYLAPVATGPMLIALLLDTRVAIFMSALLSLWIGLITDYSIAHGMVAFLGSLVGIYAVSGLSQRMDFARSGLYVAAANITGVLATGLAMGIDLRLLLTYGLPMAGLGGITSAVFMIGSLPYLESAFQITTSVKLLELTNPNHPLLRRLLMEAPGTYHHSLLVGNLGEAAAEEIGADALLVRAGAYYHDIGKIRRPAFFIENQGRGENPHTKIAPTLSTLIITSHVKDGVELCTEAKIPRAVIDVVEQHHGETLVAYFYHRAMEMDRTESVQEKNFRYEGPKPQTKEAALVMLADSAEAAVRSLTQPTHGKIEGLVRKLIKDKLHDGQLEACELTFKDLDRIAESFCRVLNGIYHTRIEYPEQVSKDAEGSRGRSGTVYSG</sequence>
<dbReference type="SMART" id="SM00471">
    <property type="entry name" value="HDc"/>
    <property type="match status" value="1"/>
</dbReference>
<feature type="transmembrane region" description="Helical" evidence="1">
    <location>
        <begin position="26"/>
        <end position="45"/>
    </location>
</feature>
<dbReference type="PANTHER" id="PTHR36442:SF1">
    <property type="entry name" value="CYCLIC-DI-AMP PHOSPHODIESTERASE PGPH"/>
    <property type="match status" value="1"/>
</dbReference>